<evidence type="ECO:0000313" key="2">
    <source>
        <dbReference type="EMBL" id="RCW98245.1"/>
    </source>
</evidence>
<dbReference type="RefSeq" id="WP_114412895.1">
    <property type="nucleotide sequence ID" value="NZ_QPJQ01000029.1"/>
</dbReference>
<dbReference type="InterPro" id="IPR025263">
    <property type="entry name" value="YhdP_central"/>
</dbReference>
<sequence>MRWILRKLILFSFWGSVALTALLAIFALSVGQLLPYMDRYRPQIENNLQQIIGYPVTLASIDGGLEGVDPTVSISGFNILANRKVAVSIDEMRIRLDTVKSLLSLSPQFTYIRFVRPYLGMQESNGVWHLDGATPTRNVRNEVGVERALDYLSAQKNFSIYDGQIDVNSEQLGLHKIRVPHLYLFQKSYESLLTSTVFLDGYQSPFKINARIAEARGLLGNYRVKASLHAPKISLPINSLLPNNSYSIASADFGGEIWLDAIVGKEYEVRAESTNFNVAFEDGQRFDTTSSVKLHYSQKQPAVRVDVQDLTVRDSDGVNYPAIKGVFDWSSLTNRSTIRFNQADLGLGHEVLAYFLPKDSNAFSILNGLNPVGMASNGSVQVWRENDQWSFQFLSNLQSASVSAYNGIPQADNVNAVFSLSEDNGYIDFRSNGSKLWFDTVYESPWLVDKLSGYVGWRQQQDVFLVSGRDLFVQRHGADVDGGFRLEVRSNEPDWLALDLHGQNLSVADRLDYIPPKVLDEAVMSWIQKAFPNSGEITDIDVLVQSDLSDGAKPHVRVQMGLNDTDVAFDENWPTATDVKGNFSYDGFGISVRVDSAKLADLPIRDLLVTVPIINERADWLNISGAVDEDAPLVMSTLQSTPLAQSVLSPFANWQLKGRVKGEFDVAIPFSADMEPKVQLALDIKDNSLRINELDLTGYVQEGRLNYSSSEGITDSGFDVQALGGVSHLALSSMATSDGSGGLAVIGDLSGNVDVKEVLKWRNVTDVAVNKVSGLADYVGKLSVNQSQPGQVDFTIDSDLLGAKIDLPEPIGKESGEVKPLQVKVRQHESDLVIDASYDAFSKARLLLQNEEFVGGELIVSTVQHKGLGSTIPNGLVISGDLKQLLVNEWQSVIADFSNENTTSDSVEIPALPAWLSRVDLIVDRVVVNPNNTWHNFKVLYNSSTDKPLFVNSDEMNFAFIRKDGVVNLNFGFLSWNSDSSEDDADSGKAAPFSAKQIPNMKLSVDQLYFNEKPYGDWQLTITREGDVVRVDPISSKLKTGSFKGSLFWQDSGKASNVELVITADGADLAELTQKFSNEAIVTSKNYNIDVGLSWKGHPFYFDRESVSGRIAFSASNGNFSKVDELPPFLKALGIFNIGALSRRLLLDFSDVYEPGLTYDEFKGVLSLGDGILKTVSPITIKSPTAELVVAGEADIVNEILNEKLTATFPLTGTLPLAGLIWGTPQLAGLLFITDKLIGDQLSKVTSVQYKVEGSFNNPVMTPVRYQPQGKSNDK</sequence>
<dbReference type="Proteomes" id="UP000253506">
    <property type="component" value="Unassembled WGS sequence"/>
</dbReference>
<dbReference type="PANTHER" id="PTHR38690">
    <property type="entry name" value="PROTEASE-RELATED"/>
    <property type="match status" value="1"/>
</dbReference>
<dbReference type="OrthoDB" id="9762238at2"/>
<evidence type="ECO:0000313" key="3">
    <source>
        <dbReference type="Proteomes" id="UP000253506"/>
    </source>
</evidence>
<dbReference type="AlphaFoldDB" id="A0A368ZQJ5"/>
<dbReference type="EMBL" id="QPJQ01000029">
    <property type="protein sequence ID" value="RCW98245.1"/>
    <property type="molecule type" value="Genomic_DNA"/>
</dbReference>
<dbReference type="PANTHER" id="PTHR38690:SF1">
    <property type="entry name" value="PROTEASE"/>
    <property type="match status" value="1"/>
</dbReference>
<dbReference type="InterPro" id="IPR011836">
    <property type="entry name" value="YhdP"/>
</dbReference>
<evidence type="ECO:0000259" key="1">
    <source>
        <dbReference type="Pfam" id="PF13116"/>
    </source>
</evidence>
<organism evidence="2 3">
    <name type="scientific">Marinomonas foliarum</name>
    <dbReference type="NCBI Taxonomy" id="491950"/>
    <lineage>
        <taxon>Bacteria</taxon>
        <taxon>Pseudomonadati</taxon>
        <taxon>Pseudomonadota</taxon>
        <taxon>Gammaproteobacteria</taxon>
        <taxon>Oceanospirillales</taxon>
        <taxon>Oceanospirillaceae</taxon>
        <taxon>Marinomonas</taxon>
    </lineage>
</organism>
<feature type="domain" description="YhdP central" evidence="1">
    <location>
        <begin position="1"/>
        <end position="1260"/>
    </location>
</feature>
<accession>A0A368ZQJ5</accession>
<comment type="caution">
    <text evidence="2">The sequence shown here is derived from an EMBL/GenBank/DDBJ whole genome shotgun (WGS) entry which is preliminary data.</text>
</comment>
<gene>
    <name evidence="2" type="ORF">DFP77_12943</name>
</gene>
<reference evidence="2 3" key="1">
    <citation type="submission" date="2018-07" db="EMBL/GenBank/DDBJ databases">
        <title>Genomic Encyclopedia of Type Strains, Phase III (KMG-III): the genomes of soil and plant-associated and newly described type strains.</title>
        <authorList>
            <person name="Whitman W."/>
        </authorList>
    </citation>
    <scope>NUCLEOTIDE SEQUENCE [LARGE SCALE GENOMIC DNA]</scope>
    <source>
        <strain evidence="2 3">CECT 7731</strain>
    </source>
</reference>
<name>A0A368ZQJ5_9GAMM</name>
<dbReference type="Pfam" id="PF13116">
    <property type="entry name" value="YhdP"/>
    <property type="match status" value="1"/>
</dbReference>
<protein>
    <submittedName>
        <fullName evidence="2">Uncharacterized protein (TIGR02099 family)</fullName>
    </submittedName>
</protein>
<proteinExistence type="predicted"/>
<dbReference type="NCBIfam" id="TIGR02099">
    <property type="entry name" value="YhdP family protein"/>
    <property type="match status" value="1"/>
</dbReference>